<gene>
    <name evidence="2" type="ORF">ACFP56_05245</name>
</gene>
<keyword evidence="2" id="KW-0012">Acyltransferase</keyword>
<protein>
    <submittedName>
        <fullName evidence="2">GNAT family N-acetyltransferase</fullName>
        <ecNumber evidence="2">2.3.1.-</ecNumber>
    </submittedName>
</protein>
<dbReference type="EC" id="2.3.1.-" evidence="2"/>
<dbReference type="EMBL" id="JBHSTE010000002">
    <property type="protein sequence ID" value="MFC6332020.1"/>
    <property type="molecule type" value="Genomic_DNA"/>
</dbReference>
<accession>A0ABW1V2N7</accession>
<dbReference type="InterPro" id="IPR016181">
    <property type="entry name" value="Acyl_CoA_acyltransferase"/>
</dbReference>
<evidence type="ECO:0000313" key="2">
    <source>
        <dbReference type="EMBL" id="MFC6332020.1"/>
    </source>
</evidence>
<reference evidence="3" key="1">
    <citation type="journal article" date="2019" name="Int. J. Syst. Evol. Microbiol.">
        <title>The Global Catalogue of Microorganisms (GCM) 10K type strain sequencing project: providing services to taxonomists for standard genome sequencing and annotation.</title>
        <authorList>
            <consortium name="The Broad Institute Genomics Platform"/>
            <consortium name="The Broad Institute Genome Sequencing Center for Infectious Disease"/>
            <person name="Wu L."/>
            <person name="Ma J."/>
        </authorList>
    </citation>
    <scope>NUCLEOTIDE SEQUENCE [LARGE SCALE GENOMIC DNA]</scope>
    <source>
        <strain evidence="3">PCU 280</strain>
    </source>
</reference>
<feature type="domain" description="N-acetyltransferase" evidence="1">
    <location>
        <begin position="32"/>
        <end position="131"/>
    </location>
</feature>
<dbReference type="GO" id="GO:0016746">
    <property type="term" value="F:acyltransferase activity"/>
    <property type="evidence" value="ECO:0007669"/>
    <property type="project" value="UniProtKB-KW"/>
</dbReference>
<dbReference type="RefSeq" id="WP_379231938.1">
    <property type="nucleotide sequence ID" value="NZ_JBHSTE010000002.1"/>
</dbReference>
<keyword evidence="2" id="KW-0808">Transferase</keyword>
<evidence type="ECO:0000313" key="3">
    <source>
        <dbReference type="Proteomes" id="UP001596233"/>
    </source>
</evidence>
<dbReference type="InterPro" id="IPR000182">
    <property type="entry name" value="GNAT_dom"/>
</dbReference>
<organism evidence="2 3">
    <name type="scientific">Paenibacillus septentrionalis</name>
    <dbReference type="NCBI Taxonomy" id="429342"/>
    <lineage>
        <taxon>Bacteria</taxon>
        <taxon>Bacillati</taxon>
        <taxon>Bacillota</taxon>
        <taxon>Bacilli</taxon>
        <taxon>Bacillales</taxon>
        <taxon>Paenibacillaceae</taxon>
        <taxon>Paenibacillus</taxon>
    </lineage>
</organism>
<dbReference type="Gene3D" id="3.40.630.30">
    <property type="match status" value="1"/>
</dbReference>
<evidence type="ECO:0000259" key="1">
    <source>
        <dbReference type="Pfam" id="PF00583"/>
    </source>
</evidence>
<keyword evidence="3" id="KW-1185">Reference proteome</keyword>
<dbReference type="Pfam" id="PF00583">
    <property type="entry name" value="Acetyltransf_1"/>
    <property type="match status" value="1"/>
</dbReference>
<dbReference type="Proteomes" id="UP001596233">
    <property type="component" value="Unassembled WGS sequence"/>
</dbReference>
<sequence>MITITAKAFNQDIQAMLASIHDTYHANELSQKPLSDLPAYIHLIEVDGELAGYGVIWELSTPKELIQKAEKYYFSEDEKYLQKDFYIEIKNSKNYVFIEALDILKDFEGKRYAKHFVNWLKEQYPNKRMYVYSIDKSQNFWFKQDFEVLGKTAWMTFN</sequence>
<comment type="caution">
    <text evidence="2">The sequence shown here is derived from an EMBL/GenBank/DDBJ whole genome shotgun (WGS) entry which is preliminary data.</text>
</comment>
<dbReference type="SUPFAM" id="SSF55729">
    <property type="entry name" value="Acyl-CoA N-acyltransferases (Nat)"/>
    <property type="match status" value="1"/>
</dbReference>
<name>A0ABW1V2N7_9BACL</name>
<proteinExistence type="predicted"/>